<proteinExistence type="predicted"/>
<keyword evidence="2" id="KW-0812">Transmembrane</keyword>
<dbReference type="EMBL" id="JASZZN010000003">
    <property type="protein sequence ID" value="MDM4014776.1"/>
    <property type="molecule type" value="Genomic_DNA"/>
</dbReference>
<evidence type="ECO:0000256" key="1">
    <source>
        <dbReference type="SAM" id="MobiDB-lite"/>
    </source>
</evidence>
<evidence type="ECO:0000313" key="4">
    <source>
        <dbReference type="Proteomes" id="UP001239462"/>
    </source>
</evidence>
<keyword evidence="4" id="KW-1185">Reference proteome</keyword>
<keyword evidence="2" id="KW-0472">Membrane</keyword>
<feature type="transmembrane region" description="Helical" evidence="2">
    <location>
        <begin position="28"/>
        <end position="45"/>
    </location>
</feature>
<reference evidence="3 4" key="1">
    <citation type="submission" date="2023-06" db="EMBL/GenBank/DDBJ databases">
        <title>Roseiconus lacunae JC819 isolated from Gulf of Mannar region, Tamil Nadu.</title>
        <authorList>
            <person name="Pk S."/>
            <person name="Ch S."/>
            <person name="Ch V.R."/>
        </authorList>
    </citation>
    <scope>NUCLEOTIDE SEQUENCE [LARGE SCALE GENOMIC DNA]</scope>
    <source>
        <strain evidence="3 4">JC819</strain>
    </source>
</reference>
<keyword evidence="2" id="KW-1133">Transmembrane helix</keyword>
<dbReference type="Proteomes" id="UP001239462">
    <property type="component" value="Unassembled WGS sequence"/>
</dbReference>
<organism evidence="3 4">
    <name type="scientific">Roseiconus lacunae</name>
    <dbReference type="NCBI Taxonomy" id="2605694"/>
    <lineage>
        <taxon>Bacteria</taxon>
        <taxon>Pseudomonadati</taxon>
        <taxon>Planctomycetota</taxon>
        <taxon>Planctomycetia</taxon>
        <taxon>Pirellulales</taxon>
        <taxon>Pirellulaceae</taxon>
        <taxon>Roseiconus</taxon>
    </lineage>
</organism>
<sequence length="48" mass="5155">MSVIDTAVETQEPSDRDSDLDSMTPREQLIGTVLLLLVVLAAVALQSL</sequence>
<comment type="caution">
    <text evidence="3">The sequence shown here is derived from an EMBL/GenBank/DDBJ whole genome shotgun (WGS) entry which is preliminary data.</text>
</comment>
<name>A0ABT7PEZ0_9BACT</name>
<feature type="region of interest" description="Disordered" evidence="1">
    <location>
        <begin position="1"/>
        <end position="23"/>
    </location>
</feature>
<accession>A0ABT7PEZ0</accession>
<evidence type="ECO:0000256" key="2">
    <source>
        <dbReference type="SAM" id="Phobius"/>
    </source>
</evidence>
<protein>
    <submittedName>
        <fullName evidence="3">Uncharacterized protein</fullName>
    </submittedName>
</protein>
<gene>
    <name evidence="3" type="ORF">QTN89_04995</name>
</gene>
<evidence type="ECO:0000313" key="3">
    <source>
        <dbReference type="EMBL" id="MDM4014776.1"/>
    </source>
</evidence>
<dbReference type="RefSeq" id="WP_160149453.1">
    <property type="nucleotide sequence ID" value="NZ_CP141221.1"/>
</dbReference>